<protein>
    <submittedName>
        <fullName evidence="4">2-oxoglutarate ferredoxin oxidoreductase subunit alpha</fullName>
    </submittedName>
</protein>
<dbReference type="SUPFAM" id="SSF52518">
    <property type="entry name" value="Thiamin diphosphate-binding fold (THDP-binding)"/>
    <property type="match status" value="1"/>
</dbReference>
<dbReference type="OrthoDB" id="9794954at2"/>
<evidence type="ECO:0000313" key="5">
    <source>
        <dbReference type="Proteomes" id="UP000199337"/>
    </source>
</evidence>
<sequence>MNRVIEMARLMQGNEAVAEGALAAGVRFFAGYPITPSTEIAEIMAERLPCLGGKFIQMEDEIASIAAIIGASLAGVKAITATSGPGFSLMQENLGFAAMAEVPVVIVNVQRSGPSTGMPTAPAQGDVMQSRWGTHGDHPVIVLSPSSVREAYDLAVKSVNLSEKYRVPVVLLMDEVIGHLREKVVLPSPGELEVANRATPGVEPEKYVPYGAGDQGVPPMANFGNGYRYHVTGLVHDQNGLPTNNPAVAEKLLNRLQNKINLNIDDIMIDTARNLEDAEIVVLAYGATARSASQAVKNARKEGIKAGLYRPAVLWPFPQQKVGALAESAKAIIVPEMNLGQYRLEVERVAGGQTRVVGVNRVHGELITPEEILTALRKVHKQITPEEILAALREVHKHDARS</sequence>
<dbReference type="AlphaFoldDB" id="A0A1I2Y0G8"/>
<dbReference type="InterPro" id="IPR033412">
    <property type="entry name" value="PFOR_II"/>
</dbReference>
<proteinExistence type="predicted"/>
<dbReference type="SUPFAM" id="SSF52922">
    <property type="entry name" value="TK C-terminal domain-like"/>
    <property type="match status" value="1"/>
</dbReference>
<dbReference type="PANTHER" id="PTHR43088:SF1">
    <property type="entry name" value="SUBUNIT OF PYRUVATE:FLAVODOXIN OXIDOREDUCTASE"/>
    <property type="match status" value="1"/>
</dbReference>
<dbReference type="GO" id="GO:0016491">
    <property type="term" value="F:oxidoreductase activity"/>
    <property type="evidence" value="ECO:0007669"/>
    <property type="project" value="UniProtKB-KW"/>
</dbReference>
<dbReference type="InterPro" id="IPR052368">
    <property type="entry name" value="2-oxoacid_oxidoreductase"/>
</dbReference>
<gene>
    <name evidence="4" type="ORF">SAMN05660649_04228</name>
</gene>
<reference evidence="5" key="1">
    <citation type="submission" date="2016-10" db="EMBL/GenBank/DDBJ databases">
        <authorList>
            <person name="Varghese N."/>
            <person name="Submissions S."/>
        </authorList>
    </citation>
    <scope>NUCLEOTIDE SEQUENCE [LARGE SCALE GENOMIC DNA]</scope>
    <source>
        <strain evidence="5">DSM 17038</strain>
    </source>
</reference>
<keyword evidence="5" id="KW-1185">Reference proteome</keyword>
<dbReference type="Gene3D" id="3.40.50.970">
    <property type="match status" value="1"/>
</dbReference>
<dbReference type="Pfam" id="PF01855">
    <property type="entry name" value="POR_N"/>
    <property type="match status" value="1"/>
</dbReference>
<dbReference type="Pfam" id="PF17147">
    <property type="entry name" value="PFOR_II"/>
    <property type="match status" value="1"/>
</dbReference>
<dbReference type="Proteomes" id="UP000199337">
    <property type="component" value="Unassembled WGS sequence"/>
</dbReference>
<dbReference type="STRING" id="341036.SAMN05660649_04228"/>
<evidence type="ECO:0000313" key="4">
    <source>
        <dbReference type="EMBL" id="SFH19234.1"/>
    </source>
</evidence>
<evidence type="ECO:0000259" key="2">
    <source>
        <dbReference type="Pfam" id="PF01855"/>
    </source>
</evidence>
<accession>A0A1I2Y0G8</accession>
<dbReference type="InterPro" id="IPR002880">
    <property type="entry name" value="Pyrv_Fd/Flavodoxin_OxRdtase_N"/>
</dbReference>
<dbReference type="FunFam" id="3.40.50.920:FF:000013">
    <property type="entry name" value="Ferredoxin oxidoreductase alpha subunit"/>
    <property type="match status" value="1"/>
</dbReference>
<feature type="domain" description="Pyruvate flavodoxin/ferredoxin oxidoreductase pyrimidine binding" evidence="2">
    <location>
        <begin position="19"/>
        <end position="245"/>
    </location>
</feature>
<dbReference type="Gene3D" id="3.40.50.920">
    <property type="match status" value="1"/>
</dbReference>
<evidence type="ECO:0000259" key="3">
    <source>
        <dbReference type="Pfam" id="PF17147"/>
    </source>
</evidence>
<organism evidence="4 5">
    <name type="scientific">Desulfotruncus arcticus DSM 17038</name>
    <dbReference type="NCBI Taxonomy" id="1121424"/>
    <lineage>
        <taxon>Bacteria</taxon>
        <taxon>Bacillati</taxon>
        <taxon>Bacillota</taxon>
        <taxon>Clostridia</taxon>
        <taxon>Eubacteriales</taxon>
        <taxon>Desulfallaceae</taxon>
        <taxon>Desulfotruncus</taxon>
    </lineage>
</organism>
<evidence type="ECO:0000256" key="1">
    <source>
        <dbReference type="ARBA" id="ARBA00023002"/>
    </source>
</evidence>
<dbReference type="NCBIfam" id="NF006412">
    <property type="entry name" value="PRK08659.1"/>
    <property type="match status" value="1"/>
</dbReference>
<dbReference type="InterPro" id="IPR029061">
    <property type="entry name" value="THDP-binding"/>
</dbReference>
<dbReference type="EMBL" id="FOOX01000019">
    <property type="protein sequence ID" value="SFH19234.1"/>
    <property type="molecule type" value="Genomic_DNA"/>
</dbReference>
<dbReference type="InterPro" id="IPR009014">
    <property type="entry name" value="Transketo_C/PFOR_II"/>
</dbReference>
<feature type="domain" description="Pyruvate:ferredoxin oxidoreductase core" evidence="3">
    <location>
        <begin position="278"/>
        <end position="372"/>
    </location>
</feature>
<keyword evidence="1" id="KW-0560">Oxidoreductase</keyword>
<dbReference type="FunFam" id="3.40.50.970:FF:000022">
    <property type="entry name" value="2-oxoglutarate ferredoxin oxidoreductase alpha subunit"/>
    <property type="match status" value="1"/>
</dbReference>
<dbReference type="CDD" id="cd07034">
    <property type="entry name" value="TPP_PYR_PFOR_IOR-alpha_like"/>
    <property type="match status" value="1"/>
</dbReference>
<dbReference type="RefSeq" id="WP_092474080.1">
    <property type="nucleotide sequence ID" value="NZ_FOOX01000019.1"/>
</dbReference>
<dbReference type="PANTHER" id="PTHR43088">
    <property type="entry name" value="SUBUNIT OF PYRUVATE:FLAVODOXIN OXIDOREDUCTASE-RELATED"/>
    <property type="match status" value="1"/>
</dbReference>
<name>A0A1I2Y0G8_9FIRM</name>